<evidence type="ECO:0000313" key="2">
    <source>
        <dbReference type="Proteomes" id="UP000194000"/>
    </source>
</evidence>
<dbReference type="EMBL" id="LQOW01000031">
    <property type="protein sequence ID" value="ORV56792.1"/>
    <property type="molecule type" value="Genomic_DNA"/>
</dbReference>
<gene>
    <name evidence="1" type="ORF">AWC06_00840</name>
</gene>
<accession>A0A1X1UJ02</accession>
<dbReference type="OrthoDB" id="4723871at2"/>
<organism evidence="1 2">
    <name type="scientific">Mycobacterium fragae</name>
    <dbReference type="NCBI Taxonomy" id="1260918"/>
    <lineage>
        <taxon>Bacteria</taxon>
        <taxon>Bacillati</taxon>
        <taxon>Actinomycetota</taxon>
        <taxon>Actinomycetes</taxon>
        <taxon>Mycobacteriales</taxon>
        <taxon>Mycobacteriaceae</taxon>
        <taxon>Mycobacterium</taxon>
    </lineage>
</organism>
<keyword evidence="2" id="KW-1185">Reference proteome</keyword>
<proteinExistence type="predicted"/>
<name>A0A1X1UJ02_9MYCO</name>
<reference evidence="1 2" key="1">
    <citation type="submission" date="2016-01" db="EMBL/GenBank/DDBJ databases">
        <title>The new phylogeny of the genus Mycobacterium.</title>
        <authorList>
            <person name="Tarcisio F."/>
            <person name="Conor M."/>
            <person name="Antonella G."/>
            <person name="Elisabetta G."/>
            <person name="Giulia F.S."/>
            <person name="Sara T."/>
            <person name="Anna F."/>
            <person name="Clotilde B."/>
            <person name="Roberto B."/>
            <person name="Veronica D.S."/>
            <person name="Fabio R."/>
            <person name="Monica P."/>
            <person name="Olivier J."/>
            <person name="Enrico T."/>
            <person name="Nicola S."/>
        </authorList>
    </citation>
    <scope>NUCLEOTIDE SEQUENCE [LARGE SCALE GENOMIC DNA]</scope>
    <source>
        <strain evidence="1 2">DSM 45731</strain>
    </source>
</reference>
<evidence type="ECO:0000313" key="1">
    <source>
        <dbReference type="EMBL" id="ORV56792.1"/>
    </source>
</evidence>
<sequence>MHWIQRKKSHEDGQPIIKVKVVAVHDDGHVEIEGGDLRLTLWYHHPDHLRSAICFGGRAEWKPKYHVLDVISSGLFNLAALDRVEPCVPPTRRRPTETTREFIERAMRENHGCTVPEHWLADLDAIPDGETGEPQSGYLVGTDTPTTHERALLRKLAEEFGGGPTTAYPQGDEG</sequence>
<dbReference type="STRING" id="1260918.AWC06_00840"/>
<comment type="caution">
    <text evidence="1">The sequence shown here is derived from an EMBL/GenBank/DDBJ whole genome shotgun (WGS) entry which is preliminary data.</text>
</comment>
<dbReference type="AlphaFoldDB" id="A0A1X1UJ02"/>
<protein>
    <submittedName>
        <fullName evidence="1">Uncharacterized protein</fullName>
    </submittedName>
</protein>
<dbReference type="Proteomes" id="UP000194000">
    <property type="component" value="Unassembled WGS sequence"/>
</dbReference>
<dbReference type="RefSeq" id="WP_085199602.1">
    <property type="nucleotide sequence ID" value="NZ_JACKVI010000012.1"/>
</dbReference>